<dbReference type="InterPro" id="IPR012893">
    <property type="entry name" value="HipA-like_C"/>
</dbReference>
<dbReference type="Proteomes" id="UP000261948">
    <property type="component" value="Unassembled WGS sequence"/>
</dbReference>
<dbReference type="PANTHER" id="PTHR37419">
    <property type="entry name" value="SERINE/THREONINE-PROTEIN KINASE TOXIN HIPA"/>
    <property type="match status" value="1"/>
</dbReference>
<accession>A0A373FSC6</accession>
<comment type="similarity">
    <text evidence="1">Belongs to the HipA Ser/Thr kinase family.</text>
</comment>
<evidence type="ECO:0000313" key="6">
    <source>
        <dbReference type="Proteomes" id="UP000261948"/>
    </source>
</evidence>
<dbReference type="GO" id="GO:0005829">
    <property type="term" value="C:cytosol"/>
    <property type="evidence" value="ECO:0007669"/>
    <property type="project" value="TreeGrafter"/>
</dbReference>
<comment type="caution">
    <text evidence="5">The sequence shown here is derived from an EMBL/GenBank/DDBJ whole genome shotgun (WGS) entry which is preliminary data.</text>
</comment>
<evidence type="ECO:0000313" key="5">
    <source>
        <dbReference type="EMBL" id="RGE47064.1"/>
    </source>
</evidence>
<evidence type="ECO:0000256" key="1">
    <source>
        <dbReference type="ARBA" id="ARBA00010164"/>
    </source>
</evidence>
<dbReference type="InterPro" id="IPR052028">
    <property type="entry name" value="HipA_Ser/Thr_kinase"/>
</dbReference>
<sequence>MSDIPETPAELLRKLLAAGVCTSKDIGQALQISQPTVSRLLKSMGSEVIRISIQGSIQYGMRDARRASLQSHVSRITREGRLQRIGELVPVLPEGFALLAGQGADNYSEGLPWWLYDMRPQGYLGRAYARQNASRLSLPQRLSDWTDSNVIHALQQSGDDLPGNLLIGEAAEQRFINADVPQPLPLADKLQRYVQLASAAEAGELPGSSAGGEQPKFTAYVQTGEVEGDEVDAAHVIVKFSSAEDNAVSERWRDLLLAEHLALSVLADSGVQAARSRVLDAASQRFLEVERFDRIGALGRVALLSLSALDAEFVGSGGPWYEVTRALIAQDCVVSRAAPAVDLLWAFGTLIGNTDKHNGNLSFTSEKGRPYQLAPAYDMTPMGFAPNSGGAMNNALSAPQIVPAISGDIWRQALAMARRYVQRLQTQEGFSPRFAVCIEATQAHLAAAELRIDRLA</sequence>
<dbReference type="EMBL" id="QURR01000001">
    <property type="protein sequence ID" value="RGE47064.1"/>
    <property type="molecule type" value="Genomic_DNA"/>
</dbReference>
<evidence type="ECO:0000256" key="2">
    <source>
        <dbReference type="ARBA" id="ARBA00022679"/>
    </source>
</evidence>
<evidence type="ECO:0000256" key="3">
    <source>
        <dbReference type="ARBA" id="ARBA00022777"/>
    </source>
</evidence>
<gene>
    <name evidence="5" type="primary">yjjJ</name>
    <name evidence="5" type="ORF">DZC30_01310</name>
</gene>
<reference evidence="5 6" key="1">
    <citation type="submission" date="2018-08" db="EMBL/GenBank/DDBJ databases">
        <title>Comamonas testosteroni strain SWCO2.</title>
        <authorList>
            <person name="Jiang N."/>
            <person name="Zhang X.Z."/>
        </authorList>
    </citation>
    <scope>NUCLEOTIDE SEQUENCE [LARGE SCALE GENOMIC DNA]</scope>
    <source>
        <strain evidence="5 6">SWCO2</strain>
    </source>
</reference>
<dbReference type="Pfam" id="PF07804">
    <property type="entry name" value="HipA_C"/>
    <property type="match status" value="1"/>
</dbReference>
<dbReference type="OrthoDB" id="8555656at2"/>
<feature type="domain" description="HipA-like C-terminal" evidence="4">
    <location>
        <begin position="208"/>
        <end position="392"/>
    </location>
</feature>
<dbReference type="GO" id="GO:0004674">
    <property type="term" value="F:protein serine/threonine kinase activity"/>
    <property type="evidence" value="ECO:0007669"/>
    <property type="project" value="TreeGrafter"/>
</dbReference>
<keyword evidence="2" id="KW-0808">Transferase</keyword>
<organism evidence="5 6">
    <name type="scientific">Comamonas testosteroni</name>
    <name type="common">Pseudomonas testosteroni</name>
    <dbReference type="NCBI Taxonomy" id="285"/>
    <lineage>
        <taxon>Bacteria</taxon>
        <taxon>Pseudomonadati</taxon>
        <taxon>Pseudomonadota</taxon>
        <taxon>Betaproteobacteria</taxon>
        <taxon>Burkholderiales</taxon>
        <taxon>Comamonadaceae</taxon>
        <taxon>Comamonas</taxon>
    </lineage>
</organism>
<name>A0A373FSC6_COMTE</name>
<proteinExistence type="inferred from homology"/>
<dbReference type="PANTHER" id="PTHR37419:SF8">
    <property type="entry name" value="TOXIN YJJJ"/>
    <property type="match status" value="1"/>
</dbReference>
<keyword evidence="6" id="KW-1185">Reference proteome</keyword>
<dbReference type="NCBIfam" id="NF007297">
    <property type="entry name" value="PRK09775.1"/>
    <property type="match status" value="1"/>
</dbReference>
<protein>
    <submittedName>
        <fullName evidence="5">Type II toxin-antitoxin system HipA family toxinoxin YjjJ</fullName>
    </submittedName>
</protein>
<dbReference type="AlphaFoldDB" id="A0A373FSC6"/>
<keyword evidence="3" id="KW-0418">Kinase</keyword>
<evidence type="ECO:0000259" key="4">
    <source>
        <dbReference type="Pfam" id="PF07804"/>
    </source>
</evidence>